<dbReference type="PANTHER" id="PTHR11909">
    <property type="entry name" value="CASEIN KINASE-RELATED"/>
    <property type="match status" value="1"/>
</dbReference>
<dbReference type="AlphaFoldDB" id="A0A6C0BSH3"/>
<dbReference type="PROSITE" id="PS00108">
    <property type="entry name" value="PROTEIN_KINASE_ST"/>
    <property type="match status" value="1"/>
</dbReference>
<dbReference type="Pfam" id="PF00069">
    <property type="entry name" value="Pkinase"/>
    <property type="match status" value="1"/>
</dbReference>
<dbReference type="InterPro" id="IPR011009">
    <property type="entry name" value="Kinase-like_dom_sf"/>
</dbReference>
<dbReference type="InterPro" id="IPR000719">
    <property type="entry name" value="Prot_kinase_dom"/>
</dbReference>
<dbReference type="PROSITE" id="PS50011">
    <property type="entry name" value="PROTEIN_KINASE_DOM"/>
    <property type="match status" value="1"/>
</dbReference>
<dbReference type="PROSITE" id="PS00107">
    <property type="entry name" value="PROTEIN_KINASE_ATP"/>
    <property type="match status" value="1"/>
</dbReference>
<evidence type="ECO:0000256" key="3">
    <source>
        <dbReference type="ARBA" id="ARBA00022840"/>
    </source>
</evidence>
<dbReference type="GO" id="GO:0005524">
    <property type="term" value="F:ATP binding"/>
    <property type="evidence" value="ECO:0007669"/>
    <property type="project" value="UniProtKB-KW"/>
</dbReference>
<evidence type="ECO:0000256" key="2">
    <source>
        <dbReference type="ARBA" id="ARBA00022741"/>
    </source>
</evidence>
<organism evidence="5">
    <name type="scientific">viral metagenome</name>
    <dbReference type="NCBI Taxonomy" id="1070528"/>
    <lineage>
        <taxon>unclassified sequences</taxon>
        <taxon>metagenomes</taxon>
        <taxon>organismal metagenomes</taxon>
    </lineage>
</organism>
<accession>A0A6C0BSH3</accession>
<dbReference type="Gene3D" id="3.30.200.20">
    <property type="entry name" value="Phosphorylase Kinase, domain 1"/>
    <property type="match status" value="1"/>
</dbReference>
<protein>
    <recommendedName>
        <fullName evidence="1">non-specific serine/threonine protein kinase</fullName>
        <ecNumber evidence="1">2.7.11.1</ecNumber>
    </recommendedName>
</protein>
<dbReference type="InterPro" id="IPR017441">
    <property type="entry name" value="Protein_kinase_ATP_BS"/>
</dbReference>
<keyword evidence="3" id="KW-0067">ATP-binding</keyword>
<dbReference type="GO" id="GO:0004674">
    <property type="term" value="F:protein serine/threonine kinase activity"/>
    <property type="evidence" value="ECO:0007669"/>
    <property type="project" value="UniProtKB-EC"/>
</dbReference>
<dbReference type="Gene3D" id="1.10.510.10">
    <property type="entry name" value="Transferase(Phosphotransferase) domain 1"/>
    <property type="match status" value="1"/>
</dbReference>
<feature type="domain" description="Protein kinase" evidence="4">
    <location>
        <begin position="7"/>
        <end position="251"/>
    </location>
</feature>
<keyword evidence="2" id="KW-0547">Nucleotide-binding</keyword>
<evidence type="ECO:0000259" key="4">
    <source>
        <dbReference type="PROSITE" id="PS50011"/>
    </source>
</evidence>
<evidence type="ECO:0000313" key="5">
    <source>
        <dbReference type="EMBL" id="QHS94574.1"/>
    </source>
</evidence>
<evidence type="ECO:0000256" key="1">
    <source>
        <dbReference type="ARBA" id="ARBA00012513"/>
    </source>
</evidence>
<dbReference type="EMBL" id="MN739226">
    <property type="protein sequence ID" value="QHS94574.1"/>
    <property type="molecule type" value="Genomic_DNA"/>
</dbReference>
<sequence length="251" mass="29217">MILERKYELSSKIGEGSFGYVLKARNIITDKPVAVKIEPSESITLKNEAKIYKLLNNIIGVPILYSYGNVNTISYLIMDMLGSPITPNVTYPHFLNIGKQSLEIMKHMHNHKVLHRDIKPDNFLFDRDNKILYLIDYGVATYHESYETTNDTRSFIGTPIYSSLSVHNGVSYTRSDDLESLGYTLLWFLEGEIDWEQDNHDIILKKKRYLCCDPDIEEDVFIYDWVRYCRTLSATDVPLYDDLYIILNDFE</sequence>
<dbReference type="EC" id="2.7.11.1" evidence="1"/>
<dbReference type="InterPro" id="IPR008271">
    <property type="entry name" value="Ser/Thr_kinase_AS"/>
</dbReference>
<dbReference type="SUPFAM" id="SSF56112">
    <property type="entry name" value="Protein kinase-like (PK-like)"/>
    <property type="match status" value="1"/>
</dbReference>
<dbReference type="InterPro" id="IPR050235">
    <property type="entry name" value="CK1_Ser-Thr_kinase"/>
</dbReference>
<reference evidence="5" key="1">
    <citation type="journal article" date="2020" name="Nature">
        <title>Giant virus diversity and host interactions through global metagenomics.</title>
        <authorList>
            <person name="Schulz F."/>
            <person name="Roux S."/>
            <person name="Paez-Espino D."/>
            <person name="Jungbluth S."/>
            <person name="Walsh D.A."/>
            <person name="Denef V.J."/>
            <person name="McMahon K.D."/>
            <person name="Konstantinidis K.T."/>
            <person name="Eloe-Fadrosh E.A."/>
            <person name="Kyrpides N.C."/>
            <person name="Woyke T."/>
        </authorList>
    </citation>
    <scope>NUCLEOTIDE SEQUENCE</scope>
    <source>
        <strain evidence="5">GVMAG-M-3300018416-45</strain>
    </source>
</reference>
<dbReference type="SMART" id="SM00220">
    <property type="entry name" value="S_TKc"/>
    <property type="match status" value="1"/>
</dbReference>
<name>A0A6C0BSH3_9ZZZZ</name>
<proteinExistence type="predicted"/>